<evidence type="ECO:0000256" key="5">
    <source>
        <dbReference type="SAM" id="SignalP"/>
    </source>
</evidence>
<dbReference type="PANTHER" id="PTHR34580:SF1">
    <property type="entry name" value="PROTEIN PAFC"/>
    <property type="match status" value="1"/>
</dbReference>
<dbReference type="InterPro" id="IPR051534">
    <property type="entry name" value="CBASS_pafABC_assoc_protein"/>
</dbReference>
<keyword evidence="8" id="KW-1185">Reference proteome</keyword>
<dbReference type="InterPro" id="IPR026881">
    <property type="entry name" value="WYL_dom"/>
</dbReference>
<dbReference type="RefSeq" id="WP_386160608.1">
    <property type="nucleotide sequence ID" value="NZ_JBHMBS010000014.1"/>
</dbReference>
<dbReference type="EMBL" id="JBHMBS010000014">
    <property type="protein sequence ID" value="MFB9679243.1"/>
    <property type="molecule type" value="Genomic_DNA"/>
</dbReference>
<keyword evidence="3" id="KW-0804">Transcription</keyword>
<evidence type="ECO:0000313" key="7">
    <source>
        <dbReference type="EMBL" id="MFB9679243.1"/>
    </source>
</evidence>
<dbReference type="InterPro" id="IPR036388">
    <property type="entry name" value="WH-like_DNA-bd_sf"/>
</dbReference>
<dbReference type="InterPro" id="IPR057727">
    <property type="entry name" value="WCX_dom"/>
</dbReference>
<feature type="signal peptide" evidence="5">
    <location>
        <begin position="1"/>
        <end position="21"/>
    </location>
</feature>
<dbReference type="InterPro" id="IPR036390">
    <property type="entry name" value="WH_DNA-bd_sf"/>
</dbReference>
<dbReference type="InterPro" id="IPR013196">
    <property type="entry name" value="HTH_11"/>
</dbReference>
<reference evidence="7 8" key="1">
    <citation type="submission" date="2024-09" db="EMBL/GenBank/DDBJ databases">
        <authorList>
            <person name="Sun Q."/>
            <person name="Mori K."/>
        </authorList>
    </citation>
    <scope>NUCLEOTIDE SEQUENCE [LARGE SCALE GENOMIC DNA]</scope>
    <source>
        <strain evidence="7 8">JCM 3028</strain>
    </source>
</reference>
<feature type="compositionally biased region" description="Basic and acidic residues" evidence="4">
    <location>
        <begin position="197"/>
        <end position="208"/>
    </location>
</feature>
<feature type="domain" description="HTH deoR-type" evidence="6">
    <location>
        <begin position="2"/>
        <end position="60"/>
    </location>
</feature>
<dbReference type="PANTHER" id="PTHR34580">
    <property type="match status" value="1"/>
</dbReference>
<organism evidence="7 8">
    <name type="scientific">Streptosporangium vulgare</name>
    <dbReference type="NCBI Taxonomy" id="46190"/>
    <lineage>
        <taxon>Bacteria</taxon>
        <taxon>Bacillati</taxon>
        <taxon>Actinomycetota</taxon>
        <taxon>Actinomycetes</taxon>
        <taxon>Streptosporangiales</taxon>
        <taxon>Streptosporangiaceae</taxon>
        <taxon>Streptosporangium</taxon>
    </lineage>
</organism>
<dbReference type="Pfam" id="PF13280">
    <property type="entry name" value="WYL"/>
    <property type="match status" value="1"/>
</dbReference>
<keyword evidence="2" id="KW-0238">DNA-binding</keyword>
<sequence>MRAARLMSLVLLLQARGGMTAAELSRELEVSERTVHRDVLALSEAGVPVYADRGRGGGYRLLDGYRTRLTGLDRAEAEALFLSGVPEALREMGLSEVAATARLKASAALSPGLRDAPATAAQRFHLDAPGWFASERPPPAALAPLARAVWGDHPVTALYRRATRTRPGEQTGRPGETRETGRAEGTGQVKQTEQTEQAERNGRTERDGLTGTTGQAGESGRPEQAGAARRLEPYGLVLKAGVWYLATRFAIYRVDRFDEVEIHSGLHFERDETFDLAAFWSERAAQFAGSLLTTHVTVRLSPAGRRALPSVADPAALASALASAGEPDGQGWVTFRLPVESPEVAYSQILRFGPEAEVVDPPGLRTRLAEAATRLRDLYASPSAPQGPPDAGDPLGIPGTDGTGTPDR</sequence>
<feature type="compositionally biased region" description="Low complexity" evidence="4">
    <location>
        <begin position="392"/>
        <end position="408"/>
    </location>
</feature>
<evidence type="ECO:0000256" key="1">
    <source>
        <dbReference type="ARBA" id="ARBA00023015"/>
    </source>
</evidence>
<dbReference type="Pfam" id="PF25583">
    <property type="entry name" value="WCX"/>
    <property type="match status" value="1"/>
</dbReference>
<evidence type="ECO:0000256" key="2">
    <source>
        <dbReference type="ARBA" id="ARBA00023125"/>
    </source>
</evidence>
<evidence type="ECO:0000256" key="4">
    <source>
        <dbReference type="SAM" id="MobiDB-lite"/>
    </source>
</evidence>
<proteinExistence type="predicted"/>
<dbReference type="PROSITE" id="PS51000">
    <property type="entry name" value="HTH_DEOR_2"/>
    <property type="match status" value="1"/>
</dbReference>
<dbReference type="Pfam" id="PF08279">
    <property type="entry name" value="HTH_11"/>
    <property type="match status" value="1"/>
</dbReference>
<dbReference type="SUPFAM" id="SSF46785">
    <property type="entry name" value="Winged helix' DNA-binding domain"/>
    <property type="match status" value="1"/>
</dbReference>
<gene>
    <name evidence="7" type="ORF">ACFFRH_27510</name>
</gene>
<dbReference type="Proteomes" id="UP001589610">
    <property type="component" value="Unassembled WGS sequence"/>
</dbReference>
<name>A0ABV5TJF4_9ACTN</name>
<accession>A0ABV5TJF4</accession>
<protein>
    <submittedName>
        <fullName evidence="7">Helix-turn-helix transcriptional regulator</fullName>
    </submittedName>
</protein>
<feature type="chain" id="PRO_5045494514" evidence="5">
    <location>
        <begin position="22"/>
        <end position="408"/>
    </location>
</feature>
<evidence type="ECO:0000313" key="8">
    <source>
        <dbReference type="Proteomes" id="UP001589610"/>
    </source>
</evidence>
<evidence type="ECO:0000256" key="3">
    <source>
        <dbReference type="ARBA" id="ARBA00023163"/>
    </source>
</evidence>
<keyword evidence="1" id="KW-0805">Transcription regulation</keyword>
<comment type="caution">
    <text evidence="7">The sequence shown here is derived from an EMBL/GenBank/DDBJ whole genome shotgun (WGS) entry which is preliminary data.</text>
</comment>
<feature type="region of interest" description="Disordered" evidence="4">
    <location>
        <begin position="159"/>
        <end position="226"/>
    </location>
</feature>
<dbReference type="InterPro" id="IPR018356">
    <property type="entry name" value="Tscrpt_reg_HTH_DeoR_CS"/>
</dbReference>
<dbReference type="InterPro" id="IPR001034">
    <property type="entry name" value="DeoR_HTH"/>
</dbReference>
<feature type="region of interest" description="Disordered" evidence="4">
    <location>
        <begin position="376"/>
        <end position="408"/>
    </location>
</feature>
<dbReference type="Gene3D" id="1.10.10.10">
    <property type="entry name" value="Winged helix-like DNA-binding domain superfamily/Winged helix DNA-binding domain"/>
    <property type="match status" value="1"/>
</dbReference>
<keyword evidence="5" id="KW-0732">Signal</keyword>
<dbReference type="PROSITE" id="PS00894">
    <property type="entry name" value="HTH_DEOR_1"/>
    <property type="match status" value="1"/>
</dbReference>
<evidence type="ECO:0000259" key="6">
    <source>
        <dbReference type="PROSITE" id="PS51000"/>
    </source>
</evidence>